<sequence length="59" mass="6703">MEYHVEKSEHFRHLLLFAFNQGSKAAKAARDICAVYGEGVIAERTARDWYAKLKNGNCS</sequence>
<dbReference type="EMBL" id="KQ414805">
    <property type="protein sequence ID" value="KOC60645.1"/>
    <property type="molecule type" value="Genomic_DNA"/>
</dbReference>
<feature type="domain" description="Mos1 transposase HTH" evidence="1">
    <location>
        <begin position="9"/>
        <end position="57"/>
    </location>
</feature>
<reference evidence="2 3" key="1">
    <citation type="submission" date="2015-07" db="EMBL/GenBank/DDBJ databases">
        <title>The genome of Habropoda laboriosa.</title>
        <authorList>
            <person name="Pan H."/>
            <person name="Kapheim K."/>
        </authorList>
    </citation>
    <scope>NUCLEOTIDE SEQUENCE [LARGE SCALE GENOMIC DNA]</scope>
    <source>
        <strain evidence="2">0110345459</strain>
    </source>
</reference>
<dbReference type="Proteomes" id="UP000053825">
    <property type="component" value="Unassembled WGS sequence"/>
</dbReference>
<protein>
    <recommendedName>
        <fullName evidence="1">Mos1 transposase HTH domain-containing protein</fullName>
    </recommendedName>
</protein>
<organism evidence="2 3">
    <name type="scientific">Habropoda laboriosa</name>
    <dbReference type="NCBI Taxonomy" id="597456"/>
    <lineage>
        <taxon>Eukaryota</taxon>
        <taxon>Metazoa</taxon>
        <taxon>Ecdysozoa</taxon>
        <taxon>Arthropoda</taxon>
        <taxon>Hexapoda</taxon>
        <taxon>Insecta</taxon>
        <taxon>Pterygota</taxon>
        <taxon>Neoptera</taxon>
        <taxon>Endopterygota</taxon>
        <taxon>Hymenoptera</taxon>
        <taxon>Apocrita</taxon>
        <taxon>Aculeata</taxon>
        <taxon>Apoidea</taxon>
        <taxon>Anthophila</taxon>
        <taxon>Apidae</taxon>
        <taxon>Habropoda</taxon>
    </lineage>
</organism>
<dbReference type="InterPro" id="IPR041426">
    <property type="entry name" value="Mos1_HTH"/>
</dbReference>
<accession>A0A0L7QPT8</accession>
<gene>
    <name evidence="2" type="ORF">WH47_07725</name>
</gene>
<evidence type="ECO:0000259" key="1">
    <source>
        <dbReference type="Pfam" id="PF17906"/>
    </source>
</evidence>
<evidence type="ECO:0000313" key="2">
    <source>
        <dbReference type="EMBL" id="KOC60645.1"/>
    </source>
</evidence>
<evidence type="ECO:0000313" key="3">
    <source>
        <dbReference type="Proteomes" id="UP000053825"/>
    </source>
</evidence>
<proteinExistence type="predicted"/>
<name>A0A0L7QPT8_9HYME</name>
<dbReference type="AlphaFoldDB" id="A0A0L7QPT8"/>
<keyword evidence="3" id="KW-1185">Reference proteome</keyword>
<dbReference type="Gene3D" id="1.10.10.1450">
    <property type="match status" value="1"/>
</dbReference>
<dbReference type="Pfam" id="PF17906">
    <property type="entry name" value="HTH_48"/>
    <property type="match status" value="1"/>
</dbReference>